<dbReference type="RefSeq" id="WP_089411080.1">
    <property type="nucleotide sequence ID" value="NZ_FZQA01000001.1"/>
</dbReference>
<feature type="transmembrane region" description="Helical" evidence="6">
    <location>
        <begin position="40"/>
        <end position="62"/>
    </location>
</feature>
<dbReference type="AlphaFoldDB" id="A0A239PKL7"/>
<evidence type="ECO:0000256" key="3">
    <source>
        <dbReference type="ARBA" id="ARBA00022989"/>
    </source>
</evidence>
<evidence type="ECO:0000256" key="1">
    <source>
        <dbReference type="ARBA" id="ARBA00004370"/>
    </source>
</evidence>
<dbReference type="EMBL" id="FZQA01000001">
    <property type="protein sequence ID" value="SNT68100.1"/>
    <property type="molecule type" value="Genomic_DNA"/>
</dbReference>
<dbReference type="GO" id="GO:0016020">
    <property type="term" value="C:membrane"/>
    <property type="evidence" value="ECO:0007669"/>
    <property type="project" value="UniProtKB-SubCell"/>
</dbReference>
<dbReference type="InterPro" id="IPR011990">
    <property type="entry name" value="TPR-like_helical_dom_sf"/>
</dbReference>
<evidence type="ECO:0000256" key="4">
    <source>
        <dbReference type="ARBA" id="ARBA00023136"/>
    </source>
</evidence>
<dbReference type="Pfam" id="PF07219">
    <property type="entry name" value="HemY_N"/>
    <property type="match status" value="1"/>
</dbReference>
<keyword evidence="4 6" id="KW-0472">Membrane</keyword>
<reference evidence="8 9" key="1">
    <citation type="submission" date="2017-07" db="EMBL/GenBank/DDBJ databases">
        <authorList>
            <person name="Sun Z.S."/>
            <person name="Albrecht U."/>
            <person name="Echele G."/>
            <person name="Lee C.C."/>
        </authorList>
    </citation>
    <scope>NUCLEOTIDE SEQUENCE [LARGE SCALE GENOMIC DNA]</scope>
    <source>
        <strain evidence="8 9">CGMCC 1.12710</strain>
    </source>
</reference>
<keyword evidence="2 6" id="KW-0812">Transmembrane</keyword>
<protein>
    <submittedName>
        <fullName evidence="8">HemY protein</fullName>
    </submittedName>
</protein>
<dbReference type="Proteomes" id="UP000198346">
    <property type="component" value="Unassembled WGS sequence"/>
</dbReference>
<dbReference type="OrthoDB" id="9798343at2"/>
<proteinExistence type="predicted"/>
<evidence type="ECO:0000313" key="8">
    <source>
        <dbReference type="EMBL" id="SNT68100.1"/>
    </source>
</evidence>
<evidence type="ECO:0000256" key="5">
    <source>
        <dbReference type="SAM" id="MobiDB-lite"/>
    </source>
</evidence>
<organism evidence="8 9">
    <name type="scientific">Amphiplicatus metriothermophilus</name>
    <dbReference type="NCBI Taxonomy" id="1519374"/>
    <lineage>
        <taxon>Bacteria</taxon>
        <taxon>Pseudomonadati</taxon>
        <taxon>Pseudomonadota</taxon>
        <taxon>Alphaproteobacteria</taxon>
        <taxon>Parvularculales</taxon>
        <taxon>Parvularculaceae</taxon>
        <taxon>Amphiplicatus</taxon>
    </lineage>
</organism>
<feature type="region of interest" description="Disordered" evidence="5">
    <location>
        <begin position="422"/>
        <end position="508"/>
    </location>
</feature>
<evidence type="ECO:0000259" key="7">
    <source>
        <dbReference type="Pfam" id="PF07219"/>
    </source>
</evidence>
<name>A0A239PKL7_9PROT</name>
<keyword evidence="9" id="KW-1185">Reference proteome</keyword>
<evidence type="ECO:0000256" key="2">
    <source>
        <dbReference type="ARBA" id="ARBA00022692"/>
    </source>
</evidence>
<comment type="subcellular location">
    <subcellularLocation>
        <location evidence="1">Membrane</location>
    </subcellularLocation>
</comment>
<accession>A0A239PKL7</accession>
<dbReference type="Gene3D" id="1.25.40.10">
    <property type="entry name" value="Tetratricopeptide repeat domain"/>
    <property type="match status" value="1"/>
</dbReference>
<gene>
    <name evidence="8" type="ORF">SAMN06297382_0596</name>
</gene>
<keyword evidence="3 6" id="KW-1133">Transmembrane helix</keyword>
<evidence type="ECO:0000256" key="6">
    <source>
        <dbReference type="SAM" id="Phobius"/>
    </source>
</evidence>
<feature type="compositionally biased region" description="Acidic residues" evidence="5">
    <location>
        <begin position="459"/>
        <end position="471"/>
    </location>
</feature>
<evidence type="ECO:0000313" key="9">
    <source>
        <dbReference type="Proteomes" id="UP000198346"/>
    </source>
</evidence>
<sequence>MIRILIFILSAAFAAFLLTFLANMDGRIVGEAFDLRFDIHSGFAFGLALTVVGALIWGTSLVKDLAALPGKLKRKAQDARRERGFVALARGLEAAAVGDAEDARHHARVARRNLGESSLTRLLTAQAAQLAGDDETAKENFRAMLEAPETTFLGLRGLYLQARRAGDKAGALDYAEQAFRLRSNAAWAFESVLELGLERGAWGEMRAAVATALKNRLLSPEKARRAEAALLAADAYAAEASGEKSLALEETEAALKLDAGLAPAAILVARLQAGAGKRAQAAKALEAAFAQAPHPGLLQAYEDLYKDESVETRADALKRFAEHRPDAREAKLALARRHILLGEHDAAAALLEPLLRESATARECALMAEAAAGAGEEAAARSWLARAAAAPRDAVPGADGAFHLTREGWARLVREYMEHGRLAPAPLEGPPPGLSEDEIKRLAPPAAPPAAAGEKAASVEEEAVSPDADESEASRGSGAEQAEEEPDDALARIAAERARAVSAAGEVS</sequence>
<dbReference type="InterPro" id="IPR010817">
    <property type="entry name" value="HemY_N"/>
</dbReference>
<feature type="domain" description="HemY N-terminal" evidence="7">
    <location>
        <begin position="36"/>
        <end position="132"/>
    </location>
</feature>
<dbReference type="SUPFAM" id="SSF48452">
    <property type="entry name" value="TPR-like"/>
    <property type="match status" value="1"/>
</dbReference>